<comment type="similarity">
    <text evidence="2">Belongs to the CWC25 family.</text>
</comment>
<keyword evidence="10" id="KW-1185">Reference proteome</keyword>
<name>A0A183ISX8_9BILA</name>
<dbReference type="PANTHER" id="PTHR16196">
    <property type="entry name" value="CELL CYCLE CONTROL PROTEIN CWF25"/>
    <property type="match status" value="1"/>
</dbReference>
<feature type="region of interest" description="Disordered" evidence="8">
    <location>
        <begin position="109"/>
        <end position="276"/>
    </location>
</feature>
<evidence type="ECO:0000256" key="6">
    <source>
        <dbReference type="ARBA" id="ARBA00023187"/>
    </source>
</evidence>
<feature type="compositionally biased region" description="Basic residues" evidence="8">
    <location>
        <begin position="130"/>
        <end position="144"/>
    </location>
</feature>
<feature type="compositionally biased region" description="Polar residues" evidence="8">
    <location>
        <begin position="169"/>
        <end position="185"/>
    </location>
</feature>
<keyword evidence="6" id="KW-0508">mRNA splicing</keyword>
<evidence type="ECO:0000256" key="5">
    <source>
        <dbReference type="ARBA" id="ARBA00023054"/>
    </source>
</evidence>
<keyword evidence="7" id="KW-0539">Nucleus</keyword>
<reference evidence="11" key="1">
    <citation type="submission" date="2016-06" db="UniProtKB">
        <authorList>
            <consortium name="WormBaseParasite"/>
        </authorList>
    </citation>
    <scope>IDENTIFICATION</scope>
</reference>
<feature type="compositionally biased region" description="Basic and acidic residues" evidence="8">
    <location>
        <begin position="197"/>
        <end position="217"/>
    </location>
</feature>
<dbReference type="InterPro" id="IPR051376">
    <property type="entry name" value="CWC25_splicing_factor"/>
</dbReference>
<comment type="subcellular location">
    <subcellularLocation>
        <location evidence="1">Nucleus</location>
    </subcellularLocation>
</comment>
<dbReference type="WBParaSite" id="SBAD_0000698601-mRNA-1">
    <property type="protein sequence ID" value="SBAD_0000698601-mRNA-1"/>
    <property type="gene ID" value="SBAD_0000698601"/>
</dbReference>
<evidence type="ECO:0000256" key="2">
    <source>
        <dbReference type="ARBA" id="ARBA00006695"/>
    </source>
</evidence>
<keyword evidence="5" id="KW-0175">Coiled coil</keyword>
<protein>
    <submittedName>
        <fullName evidence="11">Pre-mRNA-splicing factor CWC25 homolog</fullName>
    </submittedName>
</protein>
<feature type="compositionally biased region" description="Polar residues" evidence="8">
    <location>
        <begin position="240"/>
        <end position="254"/>
    </location>
</feature>
<dbReference type="GO" id="GO:0000398">
    <property type="term" value="P:mRNA splicing, via spliceosome"/>
    <property type="evidence" value="ECO:0007669"/>
    <property type="project" value="TreeGrafter"/>
</dbReference>
<evidence type="ECO:0000313" key="10">
    <source>
        <dbReference type="Proteomes" id="UP000270296"/>
    </source>
</evidence>
<sequence length="361" mass="41050">MEWMYEGPSSTVNRDDYLTGRKIDKNFELYGSNIKEKPSPIDVVCEKQTIAPKCPGTILDIYTIKNQDPLVSIKVQEERIRRDILDNPIKLKRLNRIVMKTLAKKLKRMQKECAASSDEEEEEQPPDKHNKNKSRHHDNRKRSGSCHEKRKSDDHSQSTSKRRRRPSISEPQSGISTNKPSSRSDTSSRNRHRRSEARRGTNEEKESSVISSHDRKNNITNQASDGHRPGSIPKQYRLAPSSSNASEGRSSFGASATPGEKTIASKRKKLSAAEIEQRRKEMLDNARWRQEERARNLSRCSAMEEKLDLANTGPTAARAPGFIQKLVQKGSEDGSLEKRIKSKVQTIQRSSNVMETNFAKK</sequence>
<dbReference type="PANTHER" id="PTHR16196:SF0">
    <property type="entry name" value="PRE-MRNA-SPLICING FACTOR CWC25 HOMOLOG"/>
    <property type="match status" value="1"/>
</dbReference>
<accession>A0A183ISX8</accession>
<evidence type="ECO:0000256" key="8">
    <source>
        <dbReference type="SAM" id="MobiDB-lite"/>
    </source>
</evidence>
<evidence type="ECO:0000256" key="1">
    <source>
        <dbReference type="ARBA" id="ARBA00004123"/>
    </source>
</evidence>
<keyword evidence="3" id="KW-0507">mRNA processing</keyword>
<keyword evidence="4" id="KW-0747">Spliceosome</keyword>
<reference evidence="9 10" key="2">
    <citation type="submission" date="2018-11" db="EMBL/GenBank/DDBJ databases">
        <authorList>
            <consortium name="Pathogen Informatics"/>
        </authorList>
    </citation>
    <scope>NUCLEOTIDE SEQUENCE [LARGE SCALE GENOMIC DNA]</scope>
</reference>
<dbReference type="InterPro" id="IPR022209">
    <property type="entry name" value="CWC25"/>
</dbReference>
<proteinExistence type="inferred from homology"/>
<evidence type="ECO:0000256" key="4">
    <source>
        <dbReference type="ARBA" id="ARBA00022728"/>
    </source>
</evidence>
<evidence type="ECO:0000313" key="11">
    <source>
        <dbReference type="WBParaSite" id="SBAD_0000698601-mRNA-1"/>
    </source>
</evidence>
<gene>
    <name evidence="9" type="ORF">SBAD_LOCUS6725</name>
</gene>
<dbReference type="Pfam" id="PF12542">
    <property type="entry name" value="CWC25"/>
    <property type="match status" value="1"/>
</dbReference>
<dbReference type="OrthoDB" id="21123at2759"/>
<evidence type="ECO:0000313" key="9">
    <source>
        <dbReference type="EMBL" id="VDP10676.1"/>
    </source>
</evidence>
<dbReference type="GO" id="GO:0005684">
    <property type="term" value="C:U2-type spliceosomal complex"/>
    <property type="evidence" value="ECO:0007669"/>
    <property type="project" value="TreeGrafter"/>
</dbReference>
<dbReference type="Proteomes" id="UP000270296">
    <property type="component" value="Unassembled WGS sequence"/>
</dbReference>
<organism evidence="11">
    <name type="scientific">Soboliphyme baturini</name>
    <dbReference type="NCBI Taxonomy" id="241478"/>
    <lineage>
        <taxon>Eukaryota</taxon>
        <taxon>Metazoa</taxon>
        <taxon>Ecdysozoa</taxon>
        <taxon>Nematoda</taxon>
        <taxon>Enoplea</taxon>
        <taxon>Dorylaimia</taxon>
        <taxon>Dioctophymatida</taxon>
        <taxon>Dioctophymatoidea</taxon>
        <taxon>Soboliphymatidae</taxon>
        <taxon>Soboliphyme</taxon>
    </lineage>
</organism>
<evidence type="ECO:0000256" key="7">
    <source>
        <dbReference type="ARBA" id="ARBA00023242"/>
    </source>
</evidence>
<evidence type="ECO:0000256" key="3">
    <source>
        <dbReference type="ARBA" id="ARBA00022664"/>
    </source>
</evidence>
<feature type="compositionally biased region" description="Basic and acidic residues" evidence="8">
    <location>
        <begin position="145"/>
        <end position="156"/>
    </location>
</feature>
<dbReference type="AlphaFoldDB" id="A0A183ISX8"/>
<dbReference type="EMBL" id="UZAM01009996">
    <property type="protein sequence ID" value="VDP10676.1"/>
    <property type="molecule type" value="Genomic_DNA"/>
</dbReference>